<protein>
    <submittedName>
        <fullName evidence="2">The proteasome is a multicatalytic proteinase complex which is characterized by its ability to cleave peptides with Arg</fullName>
    </submittedName>
</protein>
<keyword evidence="2" id="KW-0647">Proteasome</keyword>
<dbReference type="AlphaFoldDB" id="A0A9N8E7A0"/>
<gene>
    <name evidence="2" type="ORF">SEMRO_621_G176660.1</name>
</gene>
<keyword evidence="3" id="KW-1185">Reference proteome</keyword>
<evidence type="ECO:0000313" key="3">
    <source>
        <dbReference type="Proteomes" id="UP001153069"/>
    </source>
</evidence>
<name>A0A9N8E7A0_9STRA</name>
<dbReference type="PANTHER" id="PTHR35870">
    <property type="entry name" value="PROTEIN, PUTATIVE (AFU_ORTHOLOGUE AFUA_5G03330)-RELATED"/>
    <property type="match status" value="1"/>
</dbReference>
<reference evidence="2" key="1">
    <citation type="submission" date="2020-06" db="EMBL/GenBank/DDBJ databases">
        <authorList>
            <consortium name="Plant Systems Biology data submission"/>
        </authorList>
    </citation>
    <scope>NUCLEOTIDE SEQUENCE</scope>
    <source>
        <strain evidence="2">D6</strain>
    </source>
</reference>
<evidence type="ECO:0000313" key="2">
    <source>
        <dbReference type="EMBL" id="CAB9513901.1"/>
    </source>
</evidence>
<sequence>MKLPTQRLLSDKTFFIEFQGYLSNHGKHAIVALDKLEAKPERIQGYWDMYTKLTPYSLEIEKVPTPWDQVAPIAGLDEWKALRGKKEKWQEMCVYLEQERAKKNDSMEELVRSYAPDLMGGIVGALTHGIIHFGWGLDAGNDWMTTEGLAYLNFCHVGVDESKFQVDAVNDASPMASMLRIAEEYETKNLRETWIEPVKAKYDKTFHPELVKAGFQWELAKVLSEPHKVATDLPTWITKATSSEQLWKDLYQTCTWIYLATKTAQGNGNFVILHSLTSLWALEKVCRVMNDPAVERRAVMQFYSSLVCLLATSNAGFPKKEALEKIQVEIPLTKHDDKDSFDWSPAVAAAYEEIEEHNIKLVYVMRSLWSRYNEWHGFSEAARTFVLTPQIGPVQTEFKA</sequence>
<dbReference type="PANTHER" id="PTHR35870:SF1">
    <property type="entry name" value="PROTEIN, PUTATIVE (AFU_ORTHOLOGUE AFUA_5G03330)-RELATED"/>
    <property type="match status" value="1"/>
</dbReference>
<dbReference type="GO" id="GO:0000502">
    <property type="term" value="C:proteasome complex"/>
    <property type="evidence" value="ECO:0007669"/>
    <property type="project" value="UniProtKB-KW"/>
</dbReference>
<dbReference type="InterPro" id="IPR025337">
    <property type="entry name" value="Questin_oxidase-like"/>
</dbReference>
<dbReference type="OrthoDB" id="7854943at2759"/>
<dbReference type="Pfam" id="PF14027">
    <property type="entry name" value="Questin_oxidase"/>
    <property type="match status" value="1"/>
</dbReference>
<dbReference type="EMBL" id="CAICTM010000620">
    <property type="protein sequence ID" value="CAB9513901.1"/>
    <property type="molecule type" value="Genomic_DNA"/>
</dbReference>
<evidence type="ECO:0000256" key="1">
    <source>
        <dbReference type="ARBA" id="ARBA00023002"/>
    </source>
</evidence>
<organism evidence="2 3">
    <name type="scientific">Seminavis robusta</name>
    <dbReference type="NCBI Taxonomy" id="568900"/>
    <lineage>
        <taxon>Eukaryota</taxon>
        <taxon>Sar</taxon>
        <taxon>Stramenopiles</taxon>
        <taxon>Ochrophyta</taxon>
        <taxon>Bacillariophyta</taxon>
        <taxon>Bacillariophyceae</taxon>
        <taxon>Bacillariophycidae</taxon>
        <taxon>Naviculales</taxon>
        <taxon>Naviculaceae</taxon>
        <taxon>Seminavis</taxon>
    </lineage>
</organism>
<accession>A0A9N8E7A0</accession>
<proteinExistence type="predicted"/>
<dbReference type="Proteomes" id="UP001153069">
    <property type="component" value="Unassembled WGS sequence"/>
</dbReference>
<keyword evidence="1" id="KW-0560">Oxidoreductase</keyword>
<dbReference type="GO" id="GO:0016491">
    <property type="term" value="F:oxidoreductase activity"/>
    <property type="evidence" value="ECO:0007669"/>
    <property type="project" value="UniProtKB-KW"/>
</dbReference>
<comment type="caution">
    <text evidence="2">The sequence shown here is derived from an EMBL/GenBank/DDBJ whole genome shotgun (WGS) entry which is preliminary data.</text>
</comment>